<evidence type="ECO:0000313" key="3">
    <source>
        <dbReference type="Proteomes" id="UP001501442"/>
    </source>
</evidence>
<reference evidence="3" key="1">
    <citation type="journal article" date="2019" name="Int. J. Syst. Evol. Microbiol.">
        <title>The Global Catalogue of Microorganisms (GCM) 10K type strain sequencing project: providing services to taxonomists for standard genome sequencing and annotation.</title>
        <authorList>
            <consortium name="The Broad Institute Genomics Platform"/>
            <consortium name="The Broad Institute Genome Sequencing Center for Infectious Disease"/>
            <person name="Wu L."/>
            <person name="Ma J."/>
        </authorList>
    </citation>
    <scope>NUCLEOTIDE SEQUENCE [LARGE SCALE GENOMIC DNA]</scope>
    <source>
        <strain evidence="3">JCM 17939</strain>
    </source>
</reference>
<organism evidence="2 3">
    <name type="scientific">Actinoallomurus vinaceus</name>
    <dbReference type="NCBI Taxonomy" id="1080074"/>
    <lineage>
        <taxon>Bacteria</taxon>
        <taxon>Bacillati</taxon>
        <taxon>Actinomycetota</taxon>
        <taxon>Actinomycetes</taxon>
        <taxon>Streptosporangiales</taxon>
        <taxon>Thermomonosporaceae</taxon>
        <taxon>Actinoallomurus</taxon>
    </lineage>
</organism>
<name>A0ABP8UMN1_9ACTN</name>
<evidence type="ECO:0000256" key="1">
    <source>
        <dbReference type="SAM" id="MobiDB-lite"/>
    </source>
</evidence>
<feature type="region of interest" description="Disordered" evidence="1">
    <location>
        <begin position="1"/>
        <end position="57"/>
    </location>
</feature>
<comment type="caution">
    <text evidence="2">The sequence shown here is derived from an EMBL/GenBank/DDBJ whole genome shotgun (WGS) entry which is preliminary data.</text>
</comment>
<protein>
    <submittedName>
        <fullName evidence="2">Uncharacterized protein</fullName>
    </submittedName>
</protein>
<accession>A0ABP8UMN1</accession>
<evidence type="ECO:0000313" key="2">
    <source>
        <dbReference type="EMBL" id="GAA4635408.1"/>
    </source>
</evidence>
<keyword evidence="3" id="KW-1185">Reference proteome</keyword>
<dbReference type="EMBL" id="BAABHK010000015">
    <property type="protein sequence ID" value="GAA4635408.1"/>
    <property type="molecule type" value="Genomic_DNA"/>
</dbReference>
<gene>
    <name evidence="2" type="ORF">GCM10023196_080770</name>
</gene>
<sequence>MAEAGQAAGDRRESFTGGPAGGCARRVGRTGGEVSIAPDGLGRPSLAAEADSSLMVR</sequence>
<proteinExistence type="predicted"/>
<dbReference type="Proteomes" id="UP001501442">
    <property type="component" value="Unassembled WGS sequence"/>
</dbReference>